<proteinExistence type="predicted"/>
<dbReference type="PANTHER" id="PTHR30137:SF18">
    <property type="entry name" value="CONSERVED PROTEIN"/>
    <property type="match status" value="1"/>
</dbReference>
<dbReference type="PANTHER" id="PTHR30137">
    <property type="entry name" value="LUCIFERASE-LIKE MONOOXYGENASE"/>
    <property type="match status" value="1"/>
</dbReference>
<dbReference type="Proteomes" id="UP000437709">
    <property type="component" value="Unassembled WGS sequence"/>
</dbReference>
<dbReference type="InterPro" id="IPR019922">
    <property type="entry name" value="Lucif-like_OxRdatse_MSMEG_4141"/>
</dbReference>
<gene>
    <name evidence="1" type="ORF">GB881_06850</name>
</gene>
<evidence type="ECO:0000313" key="1">
    <source>
        <dbReference type="EMBL" id="MPV36779.1"/>
    </source>
</evidence>
<reference evidence="1 2" key="1">
    <citation type="submission" date="2019-10" db="EMBL/GenBank/DDBJ databases">
        <title>Georgenia wutianyii sp. nov. and Georgenia yuyongxinii sp. nov. isolated from plateau pika (Ochotona curzoniae) in the Qinghai-Tibet plateau of China.</title>
        <authorList>
            <person name="Tian Z."/>
        </authorList>
    </citation>
    <scope>NUCLEOTIDE SEQUENCE [LARGE SCALE GENOMIC DNA]</scope>
    <source>
        <strain evidence="1 2">JCM 19765</strain>
    </source>
</reference>
<organism evidence="1 2">
    <name type="scientific">Georgenia subflava</name>
    <dbReference type="NCBI Taxonomy" id="1622177"/>
    <lineage>
        <taxon>Bacteria</taxon>
        <taxon>Bacillati</taxon>
        <taxon>Actinomycetota</taxon>
        <taxon>Actinomycetes</taxon>
        <taxon>Micrococcales</taxon>
        <taxon>Bogoriellaceae</taxon>
        <taxon>Georgenia</taxon>
    </lineage>
</organism>
<dbReference type="GO" id="GO:0005829">
    <property type="term" value="C:cytosol"/>
    <property type="evidence" value="ECO:0007669"/>
    <property type="project" value="TreeGrafter"/>
</dbReference>
<protein>
    <submittedName>
        <fullName evidence="1">TIGR03620 family F420-dependent LLM class oxidoreductase</fullName>
    </submittedName>
</protein>
<dbReference type="Gene3D" id="3.20.20.30">
    <property type="entry name" value="Luciferase-like domain"/>
    <property type="match status" value="2"/>
</dbReference>
<dbReference type="NCBIfam" id="TIGR03620">
    <property type="entry name" value="F420_MSMEG_4141"/>
    <property type="match status" value="1"/>
</dbReference>
<dbReference type="InterPro" id="IPR050766">
    <property type="entry name" value="Bact_Lucif_Oxidored"/>
</dbReference>
<dbReference type="GO" id="GO:0016705">
    <property type="term" value="F:oxidoreductase activity, acting on paired donors, with incorporation or reduction of molecular oxygen"/>
    <property type="evidence" value="ECO:0007669"/>
    <property type="project" value="InterPro"/>
</dbReference>
<accession>A0A6N7EF92</accession>
<keyword evidence="2" id="KW-1185">Reference proteome</keyword>
<sequence>MSTSSSPVTPELGRLGLWRGGTLLTPETAAEVERLEYGTIWIGGSPDADLTIAEQLLDATENLTIATGIVNIWKSPAAEVAASFHRVERNHPGRFLLGVGIGHRESLGDRYRKPYSALVSYLDTLDAEGVPAHRRVISALGPRTLALAAERAAGTHPYMTTPGHTRFARDILGPGPIVAPEQRLVPTTDAAAARDAARTFLSRYLSLSNYRRTLESHGFTAADLDDGATDAAVDAFAPHGTAADLAAAVQGHLDAGADHVCVQMLPAREDPLPALEVLAGELGLRSDVPSGPPGSVRR</sequence>
<dbReference type="AlphaFoldDB" id="A0A6N7EF92"/>
<dbReference type="InterPro" id="IPR036661">
    <property type="entry name" value="Luciferase-like_sf"/>
</dbReference>
<name>A0A6N7EF92_9MICO</name>
<dbReference type="SUPFAM" id="SSF51679">
    <property type="entry name" value="Bacterial luciferase-like"/>
    <property type="match status" value="1"/>
</dbReference>
<dbReference type="RefSeq" id="WP_152195340.1">
    <property type="nucleotide sequence ID" value="NZ_VUKD01000003.1"/>
</dbReference>
<comment type="caution">
    <text evidence="1">The sequence shown here is derived from an EMBL/GenBank/DDBJ whole genome shotgun (WGS) entry which is preliminary data.</text>
</comment>
<dbReference type="EMBL" id="WHPC01000018">
    <property type="protein sequence ID" value="MPV36779.1"/>
    <property type="molecule type" value="Genomic_DNA"/>
</dbReference>
<evidence type="ECO:0000313" key="2">
    <source>
        <dbReference type="Proteomes" id="UP000437709"/>
    </source>
</evidence>